<reference evidence="2" key="1">
    <citation type="submission" date="2018-05" db="EMBL/GenBank/DDBJ databases">
        <authorList>
            <person name="Liu B.-T."/>
        </authorList>
    </citation>
    <scope>NUCLEOTIDE SEQUENCE [LARGE SCALE GENOMIC DNA]</scope>
    <source>
        <strain evidence="2">WD6-1</strain>
    </source>
</reference>
<accession>A0A2U2BRU7</accession>
<comment type="caution">
    <text evidence="1">The sequence shown here is derived from an EMBL/GenBank/DDBJ whole genome shotgun (WGS) entry which is preliminary data.</text>
</comment>
<dbReference type="AlphaFoldDB" id="A0A2U2BRU7"/>
<protein>
    <submittedName>
        <fullName evidence="1">Uncharacterized protein</fullName>
    </submittedName>
</protein>
<evidence type="ECO:0000313" key="2">
    <source>
        <dbReference type="Proteomes" id="UP000245168"/>
    </source>
</evidence>
<dbReference type="OrthoDB" id="7627729at2"/>
<keyword evidence="2" id="KW-1185">Reference proteome</keyword>
<dbReference type="EMBL" id="QEXV01000005">
    <property type="protein sequence ID" value="PWE16722.1"/>
    <property type="molecule type" value="Genomic_DNA"/>
</dbReference>
<sequence>MSGREEKREPIKVFRRSIDAMKAFEYLDREWIERAFIAFLTRQEKKEKKEKSHDGPLRTLGRILTSLIPGWPHREKSVAERWVRGFNPPEAHLLRDVLAHVPHNTRRRGAGPRRNPPSLERLIARHDEDEVKLVAKFLIESGLEETGFPVRVFGEAAEKPVSELTGETGTPDRDPHKAGALSTLTGGLLYRFAYDNDGPLNWDDARKIFRSQGIYRVYVCPPEQAYVEHRLLLIRLEDGGSIIRAAEIRQHRHGFGVRGGYVIPASGVNTLVLSSDFSQAKIAEMVEALLGPGERDALFPAGAGDADKGSSFLQEHQLGFYTLLNRGGGEVRGSVLDGPAPAAATGYRVEAEDLGPVAENALGFLTTEQIEQLAPRDRIMIASVTSGPSVSIELG</sequence>
<gene>
    <name evidence="1" type="ORF">DDZ18_10965</name>
</gene>
<evidence type="ECO:0000313" key="1">
    <source>
        <dbReference type="EMBL" id="PWE16722.1"/>
    </source>
</evidence>
<name>A0A2U2BRU7_9PROT</name>
<dbReference type="RefSeq" id="WP_109253445.1">
    <property type="nucleotide sequence ID" value="NZ_QEXV01000005.1"/>
</dbReference>
<organism evidence="1 2">
    <name type="scientific">Marinicauda salina</name>
    <dbReference type="NCBI Taxonomy" id="2135793"/>
    <lineage>
        <taxon>Bacteria</taxon>
        <taxon>Pseudomonadati</taxon>
        <taxon>Pseudomonadota</taxon>
        <taxon>Alphaproteobacteria</taxon>
        <taxon>Maricaulales</taxon>
        <taxon>Maricaulaceae</taxon>
        <taxon>Marinicauda</taxon>
    </lineage>
</organism>
<proteinExistence type="predicted"/>
<dbReference type="Proteomes" id="UP000245168">
    <property type="component" value="Unassembled WGS sequence"/>
</dbReference>